<sequence length="194" mass="21938">MRVLIVYAHPNPASFNHAMLEYCQRGLVAAGHEVRVKDLYTENFDPVLRASDLASLQTSVIPEKIAQEQEALLWAEGLVFIYPLWWYGRPAILKGWFDHILTNGVAFAYSAEGPIGLLQHKKALVLITAGSDKSFFQANDSETLIHRPMTDGTLSFCGIKNIQYEIFYNVPTLPLEEREKILQQITRLGENFDA</sequence>
<dbReference type="Pfam" id="PF02525">
    <property type="entry name" value="Flavodoxin_2"/>
    <property type="match status" value="1"/>
</dbReference>
<dbReference type="InterPro" id="IPR003680">
    <property type="entry name" value="Flavodoxin_fold"/>
</dbReference>
<evidence type="ECO:0000313" key="4">
    <source>
        <dbReference type="EMBL" id="SKA68700.1"/>
    </source>
</evidence>
<keyword evidence="5" id="KW-1185">Reference proteome</keyword>
<dbReference type="STRING" id="92487.SAMN02745130_00336"/>
<evidence type="ECO:0000256" key="1">
    <source>
        <dbReference type="ARBA" id="ARBA00006252"/>
    </source>
</evidence>
<dbReference type="AlphaFoldDB" id="A0A1T4VUM4"/>
<dbReference type="EMBL" id="FUYB01000001">
    <property type="protein sequence ID" value="SKA68700.1"/>
    <property type="molecule type" value="Genomic_DNA"/>
</dbReference>
<dbReference type="InterPro" id="IPR029039">
    <property type="entry name" value="Flavoprotein-like_sf"/>
</dbReference>
<name>A0A1T4VUM4_9GAMM</name>
<dbReference type="SUPFAM" id="SSF52218">
    <property type="entry name" value="Flavoproteins"/>
    <property type="match status" value="1"/>
</dbReference>
<dbReference type="InterPro" id="IPR051545">
    <property type="entry name" value="NAD(P)H_dehydrogenase_qn"/>
</dbReference>
<dbReference type="GO" id="GO:0003955">
    <property type="term" value="F:NAD(P)H dehydrogenase (quinone) activity"/>
    <property type="evidence" value="ECO:0007669"/>
    <property type="project" value="TreeGrafter"/>
</dbReference>
<dbReference type="Proteomes" id="UP000190460">
    <property type="component" value="Unassembled WGS sequence"/>
</dbReference>
<keyword evidence="2" id="KW-0560">Oxidoreductase</keyword>
<dbReference type="RefSeq" id="WP_078920835.1">
    <property type="nucleotide sequence ID" value="NZ_FUYB01000001.1"/>
</dbReference>
<dbReference type="PANTHER" id="PTHR10204">
    <property type="entry name" value="NAD P H OXIDOREDUCTASE-RELATED"/>
    <property type="match status" value="1"/>
</dbReference>
<evidence type="ECO:0000259" key="3">
    <source>
        <dbReference type="Pfam" id="PF02525"/>
    </source>
</evidence>
<evidence type="ECO:0000256" key="2">
    <source>
        <dbReference type="ARBA" id="ARBA00023002"/>
    </source>
</evidence>
<dbReference type="PANTHER" id="PTHR10204:SF34">
    <property type="entry name" value="NAD(P)H DEHYDROGENASE [QUINONE] 1 ISOFORM 1"/>
    <property type="match status" value="1"/>
</dbReference>
<evidence type="ECO:0000313" key="5">
    <source>
        <dbReference type="Proteomes" id="UP000190460"/>
    </source>
</evidence>
<dbReference type="Gene3D" id="3.40.50.360">
    <property type="match status" value="1"/>
</dbReference>
<feature type="domain" description="Flavodoxin-like fold" evidence="3">
    <location>
        <begin position="1"/>
        <end position="184"/>
    </location>
</feature>
<reference evidence="4 5" key="1">
    <citation type="submission" date="2017-02" db="EMBL/GenBank/DDBJ databases">
        <authorList>
            <person name="Peterson S.W."/>
        </authorList>
    </citation>
    <scope>NUCLEOTIDE SEQUENCE [LARGE SCALE GENOMIC DNA]</scope>
    <source>
        <strain evidence="4 5">ATCC 49788</strain>
    </source>
</reference>
<comment type="similarity">
    <text evidence="1">Belongs to the NAD(P)H dehydrogenase (quinone) family.</text>
</comment>
<dbReference type="OrthoDB" id="9798454at2"/>
<proteinExistence type="inferred from homology"/>
<gene>
    <name evidence="4" type="ORF">SAMN02745130_00336</name>
</gene>
<accession>A0A1T4VUM4</accession>
<organism evidence="4 5">
    <name type="scientific">Thiothrix eikelboomii</name>
    <dbReference type="NCBI Taxonomy" id="92487"/>
    <lineage>
        <taxon>Bacteria</taxon>
        <taxon>Pseudomonadati</taxon>
        <taxon>Pseudomonadota</taxon>
        <taxon>Gammaproteobacteria</taxon>
        <taxon>Thiotrichales</taxon>
        <taxon>Thiotrichaceae</taxon>
        <taxon>Thiothrix</taxon>
    </lineage>
</organism>
<dbReference type="GO" id="GO:0005829">
    <property type="term" value="C:cytosol"/>
    <property type="evidence" value="ECO:0007669"/>
    <property type="project" value="TreeGrafter"/>
</dbReference>
<protein>
    <submittedName>
        <fullName evidence="4">NAD(P)H dehydrogenase (Quinone)</fullName>
    </submittedName>
</protein>